<dbReference type="Pfam" id="PF08281">
    <property type="entry name" value="Sigma70_r4_2"/>
    <property type="match status" value="1"/>
</dbReference>
<dbReference type="Pfam" id="PF04542">
    <property type="entry name" value="Sigma70_r2"/>
    <property type="match status" value="1"/>
</dbReference>
<keyword evidence="2" id="KW-0805">Transcription regulation</keyword>
<dbReference type="InterPro" id="IPR013249">
    <property type="entry name" value="RNA_pol_sigma70_r4_t2"/>
</dbReference>
<dbReference type="InterPro" id="IPR007627">
    <property type="entry name" value="RNA_pol_sigma70_r2"/>
</dbReference>
<evidence type="ECO:0000313" key="10">
    <source>
        <dbReference type="Proteomes" id="UP000184363"/>
    </source>
</evidence>
<feature type="region of interest" description="Disordered" evidence="6">
    <location>
        <begin position="1"/>
        <end position="29"/>
    </location>
</feature>
<gene>
    <name evidence="9" type="ORF">SAMN05443637_116138</name>
</gene>
<dbReference type="CDD" id="cd06171">
    <property type="entry name" value="Sigma70_r4"/>
    <property type="match status" value="1"/>
</dbReference>
<feature type="domain" description="RNA polymerase sigma factor 70 region 4 type 2" evidence="8">
    <location>
        <begin position="141"/>
        <end position="193"/>
    </location>
</feature>
<keyword evidence="3" id="KW-0731">Sigma factor</keyword>
<dbReference type="PANTHER" id="PTHR43133:SF58">
    <property type="entry name" value="ECF RNA POLYMERASE SIGMA FACTOR SIGD"/>
    <property type="match status" value="1"/>
</dbReference>
<proteinExistence type="inferred from homology"/>
<feature type="domain" description="RNA polymerase sigma-70 region 2" evidence="7">
    <location>
        <begin position="45"/>
        <end position="111"/>
    </location>
</feature>
<organism evidence="9 10">
    <name type="scientific">Pseudonocardia thermophila</name>
    <dbReference type="NCBI Taxonomy" id="1848"/>
    <lineage>
        <taxon>Bacteria</taxon>
        <taxon>Bacillati</taxon>
        <taxon>Actinomycetota</taxon>
        <taxon>Actinomycetes</taxon>
        <taxon>Pseudonocardiales</taxon>
        <taxon>Pseudonocardiaceae</taxon>
        <taxon>Pseudonocardia</taxon>
    </lineage>
</organism>
<evidence type="ECO:0000256" key="3">
    <source>
        <dbReference type="ARBA" id="ARBA00023082"/>
    </source>
</evidence>
<dbReference type="NCBIfam" id="TIGR02937">
    <property type="entry name" value="sigma70-ECF"/>
    <property type="match status" value="1"/>
</dbReference>
<comment type="similarity">
    <text evidence="1">Belongs to the sigma-70 factor family. ECF subfamily.</text>
</comment>
<reference evidence="9 10" key="1">
    <citation type="submission" date="2016-11" db="EMBL/GenBank/DDBJ databases">
        <authorList>
            <person name="Jaros S."/>
            <person name="Januszkiewicz K."/>
            <person name="Wedrychowicz H."/>
        </authorList>
    </citation>
    <scope>NUCLEOTIDE SEQUENCE [LARGE SCALE GENOMIC DNA]</scope>
    <source>
        <strain evidence="9 10">DSM 43832</strain>
    </source>
</reference>
<dbReference type="SUPFAM" id="SSF88946">
    <property type="entry name" value="Sigma2 domain of RNA polymerase sigma factors"/>
    <property type="match status" value="1"/>
</dbReference>
<feature type="compositionally biased region" description="Basic and acidic residues" evidence="6">
    <location>
        <begin position="1"/>
        <end position="15"/>
    </location>
</feature>
<feature type="compositionally biased region" description="Basic and acidic residues" evidence="6">
    <location>
        <begin position="107"/>
        <end position="116"/>
    </location>
</feature>
<evidence type="ECO:0000259" key="8">
    <source>
        <dbReference type="Pfam" id="PF08281"/>
    </source>
</evidence>
<keyword evidence="5" id="KW-0804">Transcription</keyword>
<evidence type="ECO:0000256" key="4">
    <source>
        <dbReference type="ARBA" id="ARBA00023125"/>
    </source>
</evidence>
<dbReference type="EMBL" id="FRAP01000016">
    <property type="protein sequence ID" value="SHL02979.1"/>
    <property type="molecule type" value="Genomic_DNA"/>
</dbReference>
<feature type="compositionally biased region" description="Low complexity" evidence="6">
    <location>
        <begin position="16"/>
        <end position="29"/>
    </location>
</feature>
<dbReference type="PANTHER" id="PTHR43133">
    <property type="entry name" value="RNA POLYMERASE ECF-TYPE SIGMA FACTO"/>
    <property type="match status" value="1"/>
</dbReference>
<dbReference type="InterPro" id="IPR039425">
    <property type="entry name" value="RNA_pol_sigma-70-like"/>
</dbReference>
<evidence type="ECO:0000256" key="1">
    <source>
        <dbReference type="ARBA" id="ARBA00010641"/>
    </source>
</evidence>
<dbReference type="Gene3D" id="1.10.10.10">
    <property type="entry name" value="Winged helix-like DNA-binding domain superfamily/Winged helix DNA-binding domain"/>
    <property type="match status" value="1"/>
</dbReference>
<dbReference type="InterPro" id="IPR013325">
    <property type="entry name" value="RNA_pol_sigma_r2"/>
</dbReference>
<keyword evidence="10" id="KW-1185">Reference proteome</keyword>
<dbReference type="SUPFAM" id="SSF88659">
    <property type="entry name" value="Sigma3 and sigma4 domains of RNA polymerase sigma factors"/>
    <property type="match status" value="1"/>
</dbReference>
<accession>A0A1M6XAR8</accession>
<protein>
    <submittedName>
        <fullName evidence="9">RNA polymerase, sigma subunit, ECF family</fullName>
    </submittedName>
</protein>
<dbReference type="Gene3D" id="1.10.1740.10">
    <property type="match status" value="1"/>
</dbReference>
<evidence type="ECO:0000256" key="6">
    <source>
        <dbReference type="SAM" id="MobiDB-lite"/>
    </source>
</evidence>
<dbReference type="GO" id="GO:0006352">
    <property type="term" value="P:DNA-templated transcription initiation"/>
    <property type="evidence" value="ECO:0007669"/>
    <property type="project" value="InterPro"/>
</dbReference>
<dbReference type="Proteomes" id="UP000184363">
    <property type="component" value="Unassembled WGS sequence"/>
</dbReference>
<dbReference type="STRING" id="1848.SAMN05443637_116138"/>
<feature type="region of interest" description="Disordered" evidence="6">
    <location>
        <begin position="107"/>
        <end position="128"/>
    </location>
</feature>
<dbReference type="InterPro" id="IPR013324">
    <property type="entry name" value="RNA_pol_sigma_r3/r4-like"/>
</dbReference>
<dbReference type="RefSeq" id="WP_073458767.1">
    <property type="nucleotide sequence ID" value="NZ_CALGVN010000027.1"/>
</dbReference>
<sequence length="206" mass="22371">MTGSEAEREGDEPSRAARTAELNHAAAAAAAGDPRARDAFLEMIRQPILRYCRARVGPSVRVQTGEDVAQDVLMAVVEALPRYRPSEVPAMAFIYGIARNKVADSLRASGRDRSDPTDVLPDSISTAPEPEENAMISADARQLRKLLDQLPPAHREVLVLRVAMQFSAEETARAVGSTPGAVRVTQHRALAKLRALLAEQMADQPR</sequence>
<dbReference type="InterPro" id="IPR036388">
    <property type="entry name" value="WH-like_DNA-bd_sf"/>
</dbReference>
<evidence type="ECO:0000259" key="7">
    <source>
        <dbReference type="Pfam" id="PF04542"/>
    </source>
</evidence>
<dbReference type="NCBIfam" id="NF007230">
    <property type="entry name" value="PRK09648.1"/>
    <property type="match status" value="1"/>
</dbReference>
<name>A0A1M6XAR8_PSETH</name>
<keyword evidence="4" id="KW-0238">DNA-binding</keyword>
<dbReference type="GO" id="GO:0016987">
    <property type="term" value="F:sigma factor activity"/>
    <property type="evidence" value="ECO:0007669"/>
    <property type="project" value="UniProtKB-KW"/>
</dbReference>
<evidence type="ECO:0000313" key="9">
    <source>
        <dbReference type="EMBL" id="SHL02979.1"/>
    </source>
</evidence>
<dbReference type="AlphaFoldDB" id="A0A1M6XAR8"/>
<evidence type="ECO:0000256" key="5">
    <source>
        <dbReference type="ARBA" id="ARBA00023163"/>
    </source>
</evidence>
<dbReference type="GO" id="GO:0003677">
    <property type="term" value="F:DNA binding"/>
    <property type="evidence" value="ECO:0007669"/>
    <property type="project" value="UniProtKB-KW"/>
</dbReference>
<evidence type="ECO:0000256" key="2">
    <source>
        <dbReference type="ARBA" id="ARBA00023015"/>
    </source>
</evidence>
<dbReference type="InterPro" id="IPR014284">
    <property type="entry name" value="RNA_pol_sigma-70_dom"/>
</dbReference>